<dbReference type="AlphaFoldDB" id="A0AAW1TH92"/>
<dbReference type="Proteomes" id="UP001485043">
    <property type="component" value="Unassembled WGS sequence"/>
</dbReference>
<evidence type="ECO:0000313" key="2">
    <source>
        <dbReference type="EMBL" id="KAK9867674.1"/>
    </source>
</evidence>
<protein>
    <submittedName>
        <fullName evidence="2">Uncharacterized protein</fullName>
    </submittedName>
</protein>
<proteinExistence type="predicted"/>
<accession>A0AAW1TH92</accession>
<evidence type="ECO:0000256" key="1">
    <source>
        <dbReference type="SAM" id="MobiDB-lite"/>
    </source>
</evidence>
<gene>
    <name evidence="2" type="ORF">WJX84_005997</name>
</gene>
<organism evidence="2 3">
    <name type="scientific">Apatococcus fuscideae</name>
    <dbReference type="NCBI Taxonomy" id="2026836"/>
    <lineage>
        <taxon>Eukaryota</taxon>
        <taxon>Viridiplantae</taxon>
        <taxon>Chlorophyta</taxon>
        <taxon>core chlorophytes</taxon>
        <taxon>Trebouxiophyceae</taxon>
        <taxon>Chlorellales</taxon>
        <taxon>Chlorellaceae</taxon>
        <taxon>Apatococcus</taxon>
    </lineage>
</organism>
<comment type="caution">
    <text evidence="2">The sequence shown here is derived from an EMBL/GenBank/DDBJ whole genome shotgun (WGS) entry which is preliminary data.</text>
</comment>
<reference evidence="2 3" key="1">
    <citation type="journal article" date="2024" name="Nat. Commun.">
        <title>Phylogenomics reveals the evolutionary origins of lichenization in chlorophyte algae.</title>
        <authorList>
            <person name="Puginier C."/>
            <person name="Libourel C."/>
            <person name="Otte J."/>
            <person name="Skaloud P."/>
            <person name="Haon M."/>
            <person name="Grisel S."/>
            <person name="Petersen M."/>
            <person name="Berrin J.G."/>
            <person name="Delaux P.M."/>
            <person name="Dal Grande F."/>
            <person name="Keller J."/>
        </authorList>
    </citation>
    <scope>NUCLEOTIDE SEQUENCE [LARGE SCALE GENOMIC DNA]</scope>
    <source>
        <strain evidence="2 3">SAG 2523</strain>
    </source>
</reference>
<name>A0AAW1TH92_9CHLO</name>
<evidence type="ECO:0000313" key="3">
    <source>
        <dbReference type="Proteomes" id="UP001485043"/>
    </source>
</evidence>
<feature type="region of interest" description="Disordered" evidence="1">
    <location>
        <begin position="162"/>
        <end position="198"/>
    </location>
</feature>
<dbReference type="EMBL" id="JALJOV010000071">
    <property type="protein sequence ID" value="KAK9867674.1"/>
    <property type="molecule type" value="Genomic_DNA"/>
</dbReference>
<keyword evidence="3" id="KW-1185">Reference proteome</keyword>
<sequence length="221" mass="23810">MAISYQPTAHAPVGRKPRPSPTYEQFALVAAWPDFVHRALPSVQAWASTDSLSGLHVAFGSRLTKGLFSSSCKLLEEASAPGAVVPTVHQIASARRTSTADIIRGCNLSPSVPTVVSDFRSQTKALAKQRHCMKASVTEQRADGLDADLSQESALKTELALTSRLSSPGRDKRKAPAPESPRLSRHRPTSSSFERATAPSGAALDGKVWVRHSKFCLLPWD</sequence>